<accession>A0ABT4H592</accession>
<dbReference type="RefSeq" id="WP_268599353.1">
    <property type="nucleotide sequence ID" value="NZ_JAMDNP010000071.1"/>
</dbReference>
<keyword evidence="1" id="KW-0732">Signal</keyword>
<feature type="chain" id="PRO_5047412125" evidence="1">
    <location>
        <begin position="24"/>
        <end position="90"/>
    </location>
</feature>
<name>A0ABT4H592_PAEAL</name>
<feature type="signal peptide" evidence="1">
    <location>
        <begin position="1"/>
        <end position="23"/>
    </location>
</feature>
<sequence length="90" mass="9359">MKKVLITMSMALFLFGSTVPSLATSSDNADSGWQISNIGTGWSKTSNDAEAGYLLSNIGTGWSPKSNIGTGWQVSNIGTGWSPSSGDVEV</sequence>
<organism evidence="2 3">
    <name type="scientific">Paenibacillus alvei</name>
    <name type="common">Bacillus alvei</name>
    <dbReference type="NCBI Taxonomy" id="44250"/>
    <lineage>
        <taxon>Bacteria</taxon>
        <taxon>Bacillati</taxon>
        <taxon>Bacillota</taxon>
        <taxon>Bacilli</taxon>
        <taxon>Bacillales</taxon>
        <taxon>Paenibacillaceae</taxon>
        <taxon>Paenibacillus</taxon>
    </lineage>
</organism>
<dbReference type="Proteomes" id="UP001527181">
    <property type="component" value="Unassembled WGS sequence"/>
</dbReference>
<proteinExistence type="predicted"/>
<evidence type="ECO:0000256" key="1">
    <source>
        <dbReference type="SAM" id="SignalP"/>
    </source>
</evidence>
<evidence type="ECO:0000313" key="2">
    <source>
        <dbReference type="EMBL" id="MCY9763933.1"/>
    </source>
</evidence>
<protein>
    <submittedName>
        <fullName evidence="2">Uncharacterized protein</fullName>
    </submittedName>
</protein>
<gene>
    <name evidence="2" type="ORF">M5X12_25815</name>
</gene>
<reference evidence="2 3" key="1">
    <citation type="submission" date="2022-05" db="EMBL/GenBank/DDBJ databases">
        <title>Genome Sequencing of Bee-Associated Microbes.</title>
        <authorList>
            <person name="Dunlap C."/>
        </authorList>
    </citation>
    <scope>NUCLEOTIDE SEQUENCE [LARGE SCALE GENOMIC DNA]</scope>
    <source>
        <strain evidence="2 3">NRRL B-04010</strain>
    </source>
</reference>
<dbReference type="EMBL" id="JAMDNP010000071">
    <property type="protein sequence ID" value="MCY9763933.1"/>
    <property type="molecule type" value="Genomic_DNA"/>
</dbReference>
<keyword evidence="3" id="KW-1185">Reference proteome</keyword>
<comment type="caution">
    <text evidence="2">The sequence shown here is derived from an EMBL/GenBank/DDBJ whole genome shotgun (WGS) entry which is preliminary data.</text>
</comment>
<evidence type="ECO:0000313" key="3">
    <source>
        <dbReference type="Proteomes" id="UP001527181"/>
    </source>
</evidence>